<gene>
    <name evidence="2" type="ORF">AYBTSS11_LOCUS5175</name>
</gene>
<evidence type="ECO:0000313" key="2">
    <source>
        <dbReference type="EMBL" id="CAJ1931300.1"/>
    </source>
</evidence>
<dbReference type="Proteomes" id="UP001189624">
    <property type="component" value="Chromosome 2"/>
</dbReference>
<evidence type="ECO:0000259" key="1">
    <source>
        <dbReference type="SMART" id="SM00256"/>
    </source>
</evidence>
<dbReference type="InterPro" id="IPR017451">
    <property type="entry name" value="F-box-assoc_interact_dom"/>
</dbReference>
<dbReference type="Pfam" id="PF08268">
    <property type="entry name" value="FBA_3"/>
    <property type="match status" value="1"/>
</dbReference>
<dbReference type="PANTHER" id="PTHR31672:SF13">
    <property type="entry name" value="F-BOX PROTEIN CPR30-LIKE"/>
    <property type="match status" value="1"/>
</dbReference>
<dbReference type="PANTHER" id="PTHR31672">
    <property type="entry name" value="BNACNNG10540D PROTEIN"/>
    <property type="match status" value="1"/>
</dbReference>
<dbReference type="InterPro" id="IPR013187">
    <property type="entry name" value="F-box-assoc_dom_typ3"/>
</dbReference>
<organism evidence="2 3">
    <name type="scientific">Sphenostylis stenocarpa</name>
    <dbReference type="NCBI Taxonomy" id="92480"/>
    <lineage>
        <taxon>Eukaryota</taxon>
        <taxon>Viridiplantae</taxon>
        <taxon>Streptophyta</taxon>
        <taxon>Embryophyta</taxon>
        <taxon>Tracheophyta</taxon>
        <taxon>Spermatophyta</taxon>
        <taxon>Magnoliopsida</taxon>
        <taxon>eudicotyledons</taxon>
        <taxon>Gunneridae</taxon>
        <taxon>Pentapetalae</taxon>
        <taxon>rosids</taxon>
        <taxon>fabids</taxon>
        <taxon>Fabales</taxon>
        <taxon>Fabaceae</taxon>
        <taxon>Papilionoideae</taxon>
        <taxon>50 kb inversion clade</taxon>
        <taxon>NPAAA clade</taxon>
        <taxon>indigoferoid/millettioid clade</taxon>
        <taxon>Phaseoleae</taxon>
        <taxon>Sphenostylis</taxon>
    </lineage>
</organism>
<feature type="domain" description="F-box" evidence="1">
    <location>
        <begin position="8"/>
        <end position="48"/>
    </location>
</feature>
<dbReference type="InterPro" id="IPR001810">
    <property type="entry name" value="F-box_dom"/>
</dbReference>
<keyword evidence="3" id="KW-1185">Reference proteome</keyword>
<dbReference type="InterPro" id="IPR050796">
    <property type="entry name" value="SCF_F-box_component"/>
</dbReference>
<evidence type="ECO:0000313" key="3">
    <source>
        <dbReference type="Proteomes" id="UP001189624"/>
    </source>
</evidence>
<dbReference type="AlphaFoldDB" id="A0AA86SJ11"/>
<dbReference type="Pfam" id="PF00646">
    <property type="entry name" value="F-box"/>
    <property type="match status" value="1"/>
</dbReference>
<sequence>MASGVPQFSDDVQREILSWLPVKNLLIFRSVSKTWNSLILHPTFVNLHLERSPKNTNVLITFCINRPDIHYDEDDDEHDYYKDGKICVGAVPRSIRSLISNPLSALNNIRRLLWNPPPTIYDGLFLFNSGFFVLGVCNGLICLRFSSGEGECQEFWVRFWNPATRIKSVQSPRLRVNSFKGLIGYTMKFGFGYDDSSETYKVVATIFYYKSKIWEMWVYCTGETCWRRVLTGSSDFPSFQIENGAFANCSLNWLALRTSLSSDPLMNTVTDNGNHLVIFSFDMKDETYKYMSIPDGLSEVVYNKCYLGVLNGCLCLSHDHDGTYFVLWEMRTQNSWTQLLKVKYAHLQISSEALVLCLPLCKSKNYDITLLTEFGRAHFVLLDQEDDTEDNFESFKSELQYYSTFLSFDYVESLVMPVQI</sequence>
<protein>
    <recommendedName>
        <fullName evidence="1">F-box domain-containing protein</fullName>
    </recommendedName>
</protein>
<name>A0AA86SJ11_9FABA</name>
<accession>A0AA86SJ11</accession>
<dbReference type="Gramene" id="rna-AYBTSS11_LOCUS5175">
    <property type="protein sequence ID" value="CAJ1931300.1"/>
    <property type="gene ID" value="gene-AYBTSS11_LOCUS5175"/>
</dbReference>
<dbReference type="EMBL" id="OY731399">
    <property type="protein sequence ID" value="CAJ1931300.1"/>
    <property type="molecule type" value="Genomic_DNA"/>
</dbReference>
<dbReference type="SMART" id="SM00256">
    <property type="entry name" value="FBOX"/>
    <property type="match status" value="1"/>
</dbReference>
<dbReference type="NCBIfam" id="TIGR01640">
    <property type="entry name" value="F_box_assoc_1"/>
    <property type="match status" value="1"/>
</dbReference>
<proteinExistence type="predicted"/>
<dbReference type="InterPro" id="IPR036047">
    <property type="entry name" value="F-box-like_dom_sf"/>
</dbReference>
<dbReference type="SUPFAM" id="SSF81383">
    <property type="entry name" value="F-box domain"/>
    <property type="match status" value="1"/>
</dbReference>
<reference evidence="2" key="1">
    <citation type="submission" date="2023-10" db="EMBL/GenBank/DDBJ databases">
        <authorList>
            <person name="Domelevo Entfellner J.-B."/>
        </authorList>
    </citation>
    <scope>NUCLEOTIDE SEQUENCE</scope>
</reference>